<dbReference type="SUPFAM" id="SSF54001">
    <property type="entry name" value="Cysteine proteinases"/>
    <property type="match status" value="1"/>
</dbReference>
<protein>
    <recommendedName>
        <fullName evidence="5">Peptidase C1A papain C-terminal domain-containing protein</fullName>
    </recommendedName>
</protein>
<gene>
    <name evidence="6" type="ORF">CTAYLR_004393</name>
</gene>
<evidence type="ECO:0000256" key="2">
    <source>
        <dbReference type="ARBA" id="ARBA00023145"/>
    </source>
</evidence>
<dbReference type="InterPro" id="IPR013128">
    <property type="entry name" value="Peptidase_C1A"/>
</dbReference>
<organism evidence="6 7">
    <name type="scientific">Chrysophaeum taylorii</name>
    <dbReference type="NCBI Taxonomy" id="2483200"/>
    <lineage>
        <taxon>Eukaryota</taxon>
        <taxon>Sar</taxon>
        <taxon>Stramenopiles</taxon>
        <taxon>Ochrophyta</taxon>
        <taxon>Pelagophyceae</taxon>
        <taxon>Pelagomonadales</taxon>
        <taxon>Pelagomonadaceae</taxon>
        <taxon>Chrysophaeum</taxon>
    </lineage>
</organism>
<dbReference type="InterPro" id="IPR025661">
    <property type="entry name" value="Pept_asp_AS"/>
</dbReference>
<feature type="chain" id="PRO_5042217924" description="Peptidase C1A papain C-terminal domain-containing protein" evidence="4">
    <location>
        <begin position="16"/>
        <end position="382"/>
    </location>
</feature>
<dbReference type="PROSITE" id="PS00139">
    <property type="entry name" value="THIOL_PROTEASE_CYS"/>
    <property type="match status" value="1"/>
</dbReference>
<accession>A0AAD7ULV4</accession>
<dbReference type="AlphaFoldDB" id="A0AAD7ULV4"/>
<keyword evidence="4" id="KW-0732">Signal</keyword>
<dbReference type="EMBL" id="JAQMWT010000059">
    <property type="protein sequence ID" value="KAJ8611954.1"/>
    <property type="molecule type" value="Genomic_DNA"/>
</dbReference>
<comment type="caution">
    <text evidence="6">The sequence shown here is derived from an EMBL/GenBank/DDBJ whole genome shotgun (WGS) entry which is preliminary data.</text>
</comment>
<dbReference type="PANTHER" id="PTHR12411">
    <property type="entry name" value="CYSTEINE PROTEASE FAMILY C1-RELATED"/>
    <property type="match status" value="1"/>
</dbReference>
<feature type="signal peptide" evidence="4">
    <location>
        <begin position="1"/>
        <end position="15"/>
    </location>
</feature>
<name>A0AAD7ULV4_9STRA</name>
<dbReference type="PRINTS" id="PR00705">
    <property type="entry name" value="PAPAIN"/>
</dbReference>
<dbReference type="CDD" id="cd02620">
    <property type="entry name" value="Peptidase_C1A_CathepsinB"/>
    <property type="match status" value="1"/>
</dbReference>
<evidence type="ECO:0000256" key="4">
    <source>
        <dbReference type="SAM" id="SignalP"/>
    </source>
</evidence>
<keyword evidence="7" id="KW-1185">Reference proteome</keyword>
<proteinExistence type="inferred from homology"/>
<keyword evidence="3" id="KW-1015">Disulfide bond</keyword>
<dbReference type="Pfam" id="PF00112">
    <property type="entry name" value="Peptidase_C1"/>
    <property type="match status" value="1"/>
</dbReference>
<dbReference type="GO" id="GO:0006508">
    <property type="term" value="P:proteolysis"/>
    <property type="evidence" value="ECO:0007669"/>
    <property type="project" value="InterPro"/>
</dbReference>
<evidence type="ECO:0000259" key="5">
    <source>
        <dbReference type="SMART" id="SM00645"/>
    </source>
</evidence>
<evidence type="ECO:0000256" key="1">
    <source>
        <dbReference type="ARBA" id="ARBA00008455"/>
    </source>
</evidence>
<evidence type="ECO:0000313" key="6">
    <source>
        <dbReference type="EMBL" id="KAJ8611954.1"/>
    </source>
</evidence>
<dbReference type="Proteomes" id="UP001230188">
    <property type="component" value="Unassembled WGS sequence"/>
</dbReference>
<sequence length="382" mass="41089">MHCGGLVFVLGGAAAQFAVPESNGFALPKLTDWGSRGQLKDPEALKQPAVSTSLLKDLEEAVSWKAAVPSRFANVTLGDAQRQMGVLQDADNVYALPSREFTAEELANVPESFDWRESPIAAQCSSLSEIRDQSNCGSCWAFGSVEAMTDRRCVLSNASVSEHLSAQDVTSCDHLGDLGCSGGIPSTVYTYYELEGIVTGGNYGDTSGCYAYELPPCAHHANSTDYPTCSGEVRTPKCARACDDTQFKWDECKIKGGRSYSICDSNDGTTTDGATQCSVKMAAEIYQNGPITGMFFVHQDFLSYSSGVYSSSKLSPMLGGHAIKILGFGIEDDTPYWLVANSWNEEWGENGYFKILRGSNECQIEDPVINGGPVAGLLPRLS</sequence>
<feature type="domain" description="Peptidase C1A papain C-terminal" evidence="5">
    <location>
        <begin position="109"/>
        <end position="368"/>
    </location>
</feature>
<dbReference type="InterPro" id="IPR038765">
    <property type="entry name" value="Papain-like_cys_pep_sf"/>
</dbReference>
<dbReference type="InterPro" id="IPR025660">
    <property type="entry name" value="Pept_his_AS"/>
</dbReference>
<dbReference type="SMART" id="SM00645">
    <property type="entry name" value="Pept_C1"/>
    <property type="match status" value="1"/>
</dbReference>
<dbReference type="PROSITE" id="PS00640">
    <property type="entry name" value="THIOL_PROTEASE_ASN"/>
    <property type="match status" value="1"/>
</dbReference>
<dbReference type="Gene3D" id="3.90.70.10">
    <property type="entry name" value="Cysteine proteinases"/>
    <property type="match status" value="1"/>
</dbReference>
<evidence type="ECO:0000313" key="7">
    <source>
        <dbReference type="Proteomes" id="UP001230188"/>
    </source>
</evidence>
<dbReference type="InterPro" id="IPR000169">
    <property type="entry name" value="Pept_cys_AS"/>
</dbReference>
<dbReference type="GO" id="GO:0008234">
    <property type="term" value="F:cysteine-type peptidase activity"/>
    <property type="evidence" value="ECO:0007669"/>
    <property type="project" value="InterPro"/>
</dbReference>
<reference evidence="6" key="1">
    <citation type="submission" date="2023-01" db="EMBL/GenBank/DDBJ databases">
        <title>Metagenome sequencing of chrysophaentin producing Chrysophaeum taylorii.</title>
        <authorList>
            <person name="Davison J."/>
            <person name="Bewley C."/>
        </authorList>
    </citation>
    <scope>NUCLEOTIDE SEQUENCE</scope>
    <source>
        <strain evidence="6">NIES-1699</strain>
    </source>
</reference>
<comment type="similarity">
    <text evidence="1">Belongs to the peptidase C1 family.</text>
</comment>
<dbReference type="InterPro" id="IPR000668">
    <property type="entry name" value="Peptidase_C1A_C"/>
</dbReference>
<evidence type="ECO:0000256" key="3">
    <source>
        <dbReference type="ARBA" id="ARBA00023157"/>
    </source>
</evidence>
<dbReference type="PROSITE" id="PS00639">
    <property type="entry name" value="THIOL_PROTEASE_HIS"/>
    <property type="match status" value="1"/>
</dbReference>
<keyword evidence="2" id="KW-0865">Zymogen</keyword>